<dbReference type="InterPro" id="IPR041320">
    <property type="entry name" value="CxC1"/>
</dbReference>
<dbReference type="VEuPathDB" id="FungiDB:VP01_559g3"/>
<dbReference type="AlphaFoldDB" id="A0A0L6UL48"/>
<accession>A0A0L6UL48</accession>
<dbReference type="InterPro" id="IPR040521">
    <property type="entry name" value="KDZ"/>
</dbReference>
<sequence>MNQDFVDLPAALRMAVRNNFIHPHPQPLRNLETRDELYDYPGQQEDPGWEKTPCQSNLVSQYALRRARLEASWKSIENSMSAAYLACQYHTKNWSTSLTYLAPLDQCVCASTKQHTIDLIHTHVKPESFNPQICIRTSDRFPQKPVNFCSCIPDTVRLLYHGYIAASPSKPRTAFSIPLMQLYQCIWHESAIPYTSFTKGLVHHQDTRASQILQARSRFNSARELRTPFSQAMDAYSRILILHNELIKDSLALTLADQWAFKCPSCFGPDKPDEASQTGEAYTIVSMDGNFQHRHHHFASTDSPTDSDYPKIFVPPSQIQPHQLRCNRTAEEESQLKVGHLLQREAQTTLLTTLPNCLQTSCGDAHKAANDVRNSASWDKFDDTGLFGCCCCHDIPLKLNNIEQTGEKLYYPVSILHHLLQALPGQKIGILYDIGCHLEPHVKKRNLLGDQVDRVSFGTSVFHAYVHNWTCQIKYNPRFNLNWGLSDGEGMERLWAHLSDLVGPLRSATRLHRLQAIAQQCEYYSGQLKLNAGNWLERRLHQAQQSVNECQQKLTAIYTLHNHHSDTQYNKAFLESQWVSEKQYYQDRNTAKEEQKLKLGRLLTLQQDLSDAREAILSLPDDMMGWVQSIRDIEEQIVQQRQLVGLDCILGNLTPQKETIFLKVWWAKTELRRKYLGLLEDKRPLDAVRMGIASKLGTNGKERLINSIRKKAHALQSVVNTYNRNLSDFNNNFPGRPVLEPITYNNLMSSDTDDPFWNDGAFTNTNEPWAVDPITQDGMRLVARLARGKEEVHRIGREVRRTMRWAVVEHGRILPLIFGLRLPSQLEWATQQLSQVLNNPILVSLTTTNCLDAIRAILHNQFIKLSSLQLRWNMKLLPILNSTGPYNDDSHLLSDWNQQILRLTYLKQSGYLS</sequence>
<dbReference type="PANTHER" id="PTHR33096:SF1">
    <property type="entry name" value="CXC1-LIKE CYSTEINE CLUSTER ASSOCIATED WITH KDZ TRANSPOSASES DOMAIN-CONTAINING PROTEIN"/>
    <property type="match status" value="1"/>
</dbReference>
<organism evidence="2 3">
    <name type="scientific">Puccinia sorghi</name>
    <dbReference type="NCBI Taxonomy" id="27349"/>
    <lineage>
        <taxon>Eukaryota</taxon>
        <taxon>Fungi</taxon>
        <taxon>Dikarya</taxon>
        <taxon>Basidiomycota</taxon>
        <taxon>Pucciniomycotina</taxon>
        <taxon>Pucciniomycetes</taxon>
        <taxon>Pucciniales</taxon>
        <taxon>Pucciniaceae</taxon>
        <taxon>Puccinia</taxon>
    </lineage>
</organism>
<dbReference type="Proteomes" id="UP000037035">
    <property type="component" value="Unassembled WGS sequence"/>
</dbReference>
<comment type="caution">
    <text evidence="2">The sequence shown here is derived from an EMBL/GenBank/DDBJ whole genome shotgun (WGS) entry which is preliminary data.</text>
</comment>
<reference evidence="2 3" key="1">
    <citation type="submission" date="2015-08" db="EMBL/GenBank/DDBJ databases">
        <title>Next Generation Sequencing and Analysis of the Genome of Puccinia sorghi L Schw, the Causal Agent of Maize Common Rust.</title>
        <authorList>
            <person name="Rochi L."/>
            <person name="Burguener G."/>
            <person name="Darino M."/>
            <person name="Turjanski A."/>
            <person name="Kreff E."/>
            <person name="Dieguez M.J."/>
            <person name="Sacco F."/>
        </authorList>
    </citation>
    <scope>NUCLEOTIDE SEQUENCE [LARGE SCALE GENOMIC DNA]</scope>
    <source>
        <strain evidence="2 3">RO10H11247</strain>
    </source>
</reference>
<protein>
    <recommendedName>
        <fullName evidence="1">CxC1-like cysteine cluster associated with KDZ transposases domain-containing protein</fullName>
    </recommendedName>
</protein>
<feature type="domain" description="CxC1-like cysteine cluster associated with KDZ transposases" evidence="1">
    <location>
        <begin position="93"/>
        <end position="209"/>
    </location>
</feature>
<name>A0A0L6UL48_9BASI</name>
<evidence type="ECO:0000313" key="2">
    <source>
        <dbReference type="EMBL" id="KNZ48540.1"/>
    </source>
</evidence>
<dbReference type="Pfam" id="PF18758">
    <property type="entry name" value="KDZ"/>
    <property type="match status" value="1"/>
</dbReference>
<evidence type="ECO:0000259" key="1">
    <source>
        <dbReference type="Pfam" id="PF18802"/>
    </source>
</evidence>
<proteinExistence type="predicted"/>
<gene>
    <name evidence="2" type="ORF">VP01_559g3</name>
</gene>
<dbReference type="Pfam" id="PF18802">
    <property type="entry name" value="CxC1"/>
    <property type="match status" value="1"/>
</dbReference>
<evidence type="ECO:0000313" key="3">
    <source>
        <dbReference type="Proteomes" id="UP000037035"/>
    </source>
</evidence>
<keyword evidence="3" id="KW-1185">Reference proteome</keyword>
<dbReference type="PANTHER" id="PTHR33096">
    <property type="entry name" value="CXC2 DOMAIN-CONTAINING PROTEIN"/>
    <property type="match status" value="1"/>
</dbReference>
<dbReference type="EMBL" id="LAVV01010829">
    <property type="protein sequence ID" value="KNZ48540.1"/>
    <property type="molecule type" value="Genomic_DNA"/>
</dbReference>
<dbReference type="OrthoDB" id="2502635at2759"/>
<dbReference type="STRING" id="27349.A0A0L6UL48"/>